<feature type="region of interest" description="Disordered" evidence="1">
    <location>
        <begin position="56"/>
        <end position="84"/>
    </location>
</feature>
<evidence type="ECO:0000256" key="1">
    <source>
        <dbReference type="SAM" id="MobiDB-lite"/>
    </source>
</evidence>
<dbReference type="Proteomes" id="UP000799750">
    <property type="component" value="Unassembled WGS sequence"/>
</dbReference>
<dbReference type="EMBL" id="MU004189">
    <property type="protein sequence ID" value="KAF2495178.1"/>
    <property type="molecule type" value="Genomic_DNA"/>
</dbReference>
<evidence type="ECO:0000313" key="3">
    <source>
        <dbReference type="Proteomes" id="UP000799750"/>
    </source>
</evidence>
<gene>
    <name evidence="2" type="ORF">BU16DRAFT_382343</name>
</gene>
<accession>A0A6A6QRP0</accession>
<protein>
    <submittedName>
        <fullName evidence="2">Uncharacterized protein</fullName>
    </submittedName>
</protein>
<dbReference type="AlphaFoldDB" id="A0A6A6QRP0"/>
<evidence type="ECO:0000313" key="2">
    <source>
        <dbReference type="EMBL" id="KAF2495178.1"/>
    </source>
</evidence>
<proteinExistence type="predicted"/>
<feature type="compositionally biased region" description="Basic and acidic residues" evidence="1">
    <location>
        <begin position="58"/>
        <end position="73"/>
    </location>
</feature>
<name>A0A6A6QRP0_9PEZI</name>
<keyword evidence="3" id="KW-1185">Reference proteome</keyword>
<sequence length="156" mass="17141">MNVMRRKVEWLVSARLGTPPPGPDDRRGRSSRGVLVIIARLSLLIARLAAQVRDDDEASKKGDGAHVKVERGTSRRSQCTMGVASRASQPLERQAEIAHRGPCQGASKSLQGKIYFRKQASLIVAVGDLVQGVVRISFCRIYCSIAGRCSHRKPFF</sequence>
<organism evidence="2 3">
    <name type="scientific">Lophium mytilinum</name>
    <dbReference type="NCBI Taxonomy" id="390894"/>
    <lineage>
        <taxon>Eukaryota</taxon>
        <taxon>Fungi</taxon>
        <taxon>Dikarya</taxon>
        <taxon>Ascomycota</taxon>
        <taxon>Pezizomycotina</taxon>
        <taxon>Dothideomycetes</taxon>
        <taxon>Pleosporomycetidae</taxon>
        <taxon>Mytilinidiales</taxon>
        <taxon>Mytilinidiaceae</taxon>
        <taxon>Lophium</taxon>
    </lineage>
</organism>
<reference evidence="2" key="1">
    <citation type="journal article" date="2020" name="Stud. Mycol.">
        <title>101 Dothideomycetes genomes: a test case for predicting lifestyles and emergence of pathogens.</title>
        <authorList>
            <person name="Haridas S."/>
            <person name="Albert R."/>
            <person name="Binder M."/>
            <person name="Bloem J."/>
            <person name="Labutti K."/>
            <person name="Salamov A."/>
            <person name="Andreopoulos B."/>
            <person name="Baker S."/>
            <person name="Barry K."/>
            <person name="Bills G."/>
            <person name="Bluhm B."/>
            <person name="Cannon C."/>
            <person name="Castanera R."/>
            <person name="Culley D."/>
            <person name="Daum C."/>
            <person name="Ezra D."/>
            <person name="Gonzalez J."/>
            <person name="Henrissat B."/>
            <person name="Kuo A."/>
            <person name="Liang C."/>
            <person name="Lipzen A."/>
            <person name="Lutzoni F."/>
            <person name="Magnuson J."/>
            <person name="Mondo S."/>
            <person name="Nolan M."/>
            <person name="Ohm R."/>
            <person name="Pangilinan J."/>
            <person name="Park H.-J."/>
            <person name="Ramirez L."/>
            <person name="Alfaro M."/>
            <person name="Sun H."/>
            <person name="Tritt A."/>
            <person name="Yoshinaga Y."/>
            <person name="Zwiers L.-H."/>
            <person name="Turgeon B."/>
            <person name="Goodwin S."/>
            <person name="Spatafora J."/>
            <person name="Crous P."/>
            <person name="Grigoriev I."/>
        </authorList>
    </citation>
    <scope>NUCLEOTIDE SEQUENCE</scope>
    <source>
        <strain evidence="2">CBS 269.34</strain>
    </source>
</reference>